<organism evidence="1 2">
    <name type="scientific">Theobroma cacao</name>
    <name type="common">Cacao</name>
    <name type="synonym">Cocoa</name>
    <dbReference type="NCBI Taxonomy" id="3641"/>
    <lineage>
        <taxon>Eukaryota</taxon>
        <taxon>Viridiplantae</taxon>
        <taxon>Streptophyta</taxon>
        <taxon>Embryophyta</taxon>
        <taxon>Tracheophyta</taxon>
        <taxon>Spermatophyta</taxon>
        <taxon>Magnoliopsida</taxon>
        <taxon>eudicotyledons</taxon>
        <taxon>Gunneridae</taxon>
        <taxon>Pentapetalae</taxon>
        <taxon>rosids</taxon>
        <taxon>malvids</taxon>
        <taxon>Malvales</taxon>
        <taxon>Malvaceae</taxon>
        <taxon>Byttnerioideae</taxon>
        <taxon>Theobroma</taxon>
    </lineage>
</organism>
<dbReference type="Gramene" id="EOY27060">
    <property type="protein sequence ID" value="EOY27060"/>
    <property type="gene ID" value="TCM_029000"/>
</dbReference>
<name>A0A061GAY7_THECC</name>
<reference evidence="1 2" key="1">
    <citation type="journal article" date="2013" name="Genome Biol.">
        <title>The genome sequence of the most widely cultivated cacao type and its use to identify candidate genes regulating pod color.</title>
        <authorList>
            <person name="Motamayor J.C."/>
            <person name="Mockaitis K."/>
            <person name="Schmutz J."/>
            <person name="Haiminen N."/>
            <person name="Iii D.L."/>
            <person name="Cornejo O."/>
            <person name="Findley S.D."/>
            <person name="Zheng P."/>
            <person name="Utro F."/>
            <person name="Royaert S."/>
            <person name="Saski C."/>
            <person name="Jenkins J."/>
            <person name="Podicheti R."/>
            <person name="Zhao M."/>
            <person name="Scheffler B.E."/>
            <person name="Stack J.C."/>
            <person name="Feltus F.A."/>
            <person name="Mustiga G.M."/>
            <person name="Amores F."/>
            <person name="Phillips W."/>
            <person name="Marelli J.P."/>
            <person name="May G.D."/>
            <person name="Shapiro H."/>
            <person name="Ma J."/>
            <person name="Bustamante C.D."/>
            <person name="Schnell R.J."/>
            <person name="Main D."/>
            <person name="Gilbert D."/>
            <person name="Parida L."/>
            <person name="Kuhn D.N."/>
        </authorList>
    </citation>
    <scope>NUCLEOTIDE SEQUENCE [LARGE SCALE GENOMIC DNA]</scope>
    <source>
        <strain evidence="2">cv. Matina 1-6</strain>
    </source>
</reference>
<gene>
    <name evidence="1" type="ORF">TCM_029000</name>
</gene>
<dbReference type="HOGENOM" id="CLU_2163009_0_0_1"/>
<protein>
    <submittedName>
        <fullName evidence="1">Uncharacterized protein</fullName>
    </submittedName>
</protein>
<dbReference type="InParanoid" id="A0A061GAY7"/>
<sequence length="111" mass="12766">MLIKVEIESDYVILCRFYEKEWNGECVARWPRRVFVLLFGHPRPKVRDMTLLPSPQLMQSASWKTKWGAVIHHSGSSPHCTATLPLKQNCRFKIEVKELPAPGPGRHVTSN</sequence>
<evidence type="ECO:0000313" key="2">
    <source>
        <dbReference type="Proteomes" id="UP000026915"/>
    </source>
</evidence>
<dbReference type="EMBL" id="CM001884">
    <property type="protein sequence ID" value="EOY27060.1"/>
    <property type="molecule type" value="Genomic_DNA"/>
</dbReference>
<accession>A0A061GAY7</accession>
<keyword evidence="2" id="KW-1185">Reference proteome</keyword>
<dbReference type="Proteomes" id="UP000026915">
    <property type="component" value="Chromosome 6"/>
</dbReference>
<dbReference type="AlphaFoldDB" id="A0A061GAY7"/>
<evidence type="ECO:0000313" key="1">
    <source>
        <dbReference type="EMBL" id="EOY27060.1"/>
    </source>
</evidence>
<proteinExistence type="predicted"/>